<evidence type="ECO:0000313" key="1">
    <source>
        <dbReference type="EMBL" id="KAK9295183.1"/>
    </source>
</evidence>
<gene>
    <name evidence="1" type="ORF">QLX08_010427</name>
</gene>
<evidence type="ECO:0000313" key="2">
    <source>
        <dbReference type="Proteomes" id="UP001432146"/>
    </source>
</evidence>
<name>A0AAW0ZF20_9HYME</name>
<sequence length="84" mass="9708">MGDLCRQRQLLLPPYFYATRNVHREKPIFEQCLDEISTILLRVCDKVAPCCLGQEVPTAYVKRASLILPNEIRETRETEGVTEE</sequence>
<accession>A0AAW0ZF20</accession>
<protein>
    <submittedName>
        <fullName evidence="1">Uncharacterized protein</fullName>
    </submittedName>
</protein>
<keyword evidence="2" id="KW-1185">Reference proteome</keyword>
<organism evidence="1 2">
    <name type="scientific">Tetragonisca angustula</name>
    <dbReference type="NCBI Taxonomy" id="166442"/>
    <lineage>
        <taxon>Eukaryota</taxon>
        <taxon>Metazoa</taxon>
        <taxon>Ecdysozoa</taxon>
        <taxon>Arthropoda</taxon>
        <taxon>Hexapoda</taxon>
        <taxon>Insecta</taxon>
        <taxon>Pterygota</taxon>
        <taxon>Neoptera</taxon>
        <taxon>Endopterygota</taxon>
        <taxon>Hymenoptera</taxon>
        <taxon>Apocrita</taxon>
        <taxon>Aculeata</taxon>
        <taxon>Apoidea</taxon>
        <taxon>Anthophila</taxon>
        <taxon>Apidae</taxon>
        <taxon>Tetragonisca</taxon>
    </lineage>
</organism>
<proteinExistence type="predicted"/>
<dbReference type="Proteomes" id="UP001432146">
    <property type="component" value="Unassembled WGS sequence"/>
</dbReference>
<dbReference type="AlphaFoldDB" id="A0AAW0ZF20"/>
<reference evidence="1 2" key="1">
    <citation type="submission" date="2024-05" db="EMBL/GenBank/DDBJ databases">
        <title>The nuclear and mitochondrial genome assemblies of Tetragonisca angustula (Apidae: Meliponini), a tiny yet remarkable pollinator in the Neotropics.</title>
        <authorList>
            <person name="Ferrari R."/>
            <person name="Ricardo P.C."/>
            <person name="Dias F.C."/>
            <person name="Araujo N.S."/>
            <person name="Soares D.O."/>
            <person name="Zhou Q.-S."/>
            <person name="Zhu C.-D."/>
            <person name="Coutinho L."/>
            <person name="Airas M.C."/>
            <person name="Batista T.M."/>
        </authorList>
    </citation>
    <scope>NUCLEOTIDE SEQUENCE [LARGE SCALE GENOMIC DNA]</scope>
    <source>
        <strain evidence="1">ASF017062</strain>
        <tissue evidence="1">Abdomen</tissue>
    </source>
</reference>
<comment type="caution">
    <text evidence="1">The sequence shown here is derived from an EMBL/GenBank/DDBJ whole genome shotgun (WGS) entry which is preliminary data.</text>
</comment>
<dbReference type="EMBL" id="JAWNGG020000280">
    <property type="protein sequence ID" value="KAK9295183.1"/>
    <property type="molecule type" value="Genomic_DNA"/>
</dbReference>